<dbReference type="SMART" id="SM00342">
    <property type="entry name" value="HTH_ARAC"/>
    <property type="match status" value="1"/>
</dbReference>
<evidence type="ECO:0000259" key="5">
    <source>
        <dbReference type="PROSITE" id="PS01124"/>
    </source>
</evidence>
<dbReference type="InterPro" id="IPR035418">
    <property type="entry name" value="AraC-bd_2"/>
</dbReference>
<keyword evidence="1" id="KW-0805">Transcription regulation</keyword>
<dbReference type="InterPro" id="IPR009057">
    <property type="entry name" value="Homeodomain-like_sf"/>
</dbReference>
<evidence type="ECO:0000256" key="3">
    <source>
        <dbReference type="ARBA" id="ARBA00023163"/>
    </source>
</evidence>
<dbReference type="SUPFAM" id="SSF46689">
    <property type="entry name" value="Homeodomain-like"/>
    <property type="match status" value="1"/>
</dbReference>
<dbReference type="EMBL" id="RBIR01000007">
    <property type="protein sequence ID" value="RKR15517.1"/>
    <property type="molecule type" value="Genomic_DNA"/>
</dbReference>
<dbReference type="InterPro" id="IPR050204">
    <property type="entry name" value="AraC_XylS_family_regulators"/>
</dbReference>
<evidence type="ECO:0000313" key="6">
    <source>
        <dbReference type="EMBL" id="RKR15517.1"/>
    </source>
</evidence>
<keyword evidence="2" id="KW-0238">DNA-binding</keyword>
<dbReference type="AlphaFoldDB" id="A0A495EHP6"/>
<dbReference type="RefSeq" id="WP_120954677.1">
    <property type="nucleotide sequence ID" value="NZ_RBIR01000007.1"/>
</dbReference>
<reference evidence="6 7" key="1">
    <citation type="submission" date="2018-10" db="EMBL/GenBank/DDBJ databases">
        <title>Genomic Encyclopedia of Type Strains, Phase IV (KMG-IV): sequencing the most valuable type-strain genomes for metagenomic binning, comparative biology and taxonomic classification.</title>
        <authorList>
            <person name="Goeker M."/>
        </authorList>
    </citation>
    <scope>NUCLEOTIDE SEQUENCE [LARGE SCALE GENOMIC DNA]</scope>
    <source>
        <strain evidence="6 7">DSM 25586</strain>
    </source>
</reference>
<feature type="domain" description="HTH araC/xylS-type" evidence="5">
    <location>
        <begin position="221"/>
        <end position="322"/>
    </location>
</feature>
<dbReference type="Pfam" id="PF14525">
    <property type="entry name" value="AraC_binding_2"/>
    <property type="match status" value="1"/>
</dbReference>
<proteinExistence type="predicted"/>
<accession>A0A495EHP6</accession>
<gene>
    <name evidence="6" type="ORF">C8D78_3038</name>
</gene>
<organism evidence="6 7">
    <name type="scientific">Arthrobacter oryzae</name>
    <dbReference type="NCBI Taxonomy" id="409290"/>
    <lineage>
        <taxon>Bacteria</taxon>
        <taxon>Bacillati</taxon>
        <taxon>Actinomycetota</taxon>
        <taxon>Actinomycetes</taxon>
        <taxon>Micrococcales</taxon>
        <taxon>Micrococcaceae</taxon>
        <taxon>Arthrobacter</taxon>
    </lineage>
</organism>
<dbReference type="OrthoDB" id="9799345at2"/>
<protein>
    <submittedName>
        <fullName evidence="6">AraC family transcriptional regulator</fullName>
    </submittedName>
</protein>
<comment type="caution">
    <text evidence="6">The sequence shown here is derived from an EMBL/GenBank/DDBJ whole genome shotgun (WGS) entry which is preliminary data.</text>
</comment>
<evidence type="ECO:0000256" key="2">
    <source>
        <dbReference type="ARBA" id="ARBA00023125"/>
    </source>
</evidence>
<evidence type="ECO:0000256" key="1">
    <source>
        <dbReference type="ARBA" id="ARBA00023015"/>
    </source>
</evidence>
<dbReference type="PROSITE" id="PS01124">
    <property type="entry name" value="HTH_ARAC_FAMILY_2"/>
    <property type="match status" value="1"/>
</dbReference>
<dbReference type="PRINTS" id="PR00032">
    <property type="entry name" value="HTHARAC"/>
</dbReference>
<keyword evidence="3" id="KW-0804">Transcription</keyword>
<dbReference type="GO" id="GO:0003700">
    <property type="term" value="F:DNA-binding transcription factor activity"/>
    <property type="evidence" value="ECO:0007669"/>
    <property type="project" value="InterPro"/>
</dbReference>
<evidence type="ECO:0000313" key="7">
    <source>
        <dbReference type="Proteomes" id="UP000276055"/>
    </source>
</evidence>
<dbReference type="InterPro" id="IPR018060">
    <property type="entry name" value="HTH_AraC"/>
</dbReference>
<dbReference type="Pfam" id="PF12833">
    <property type="entry name" value="HTH_18"/>
    <property type="match status" value="1"/>
</dbReference>
<dbReference type="InterPro" id="IPR020449">
    <property type="entry name" value="Tscrpt_reg_AraC-type_HTH"/>
</dbReference>
<feature type="region of interest" description="Disordered" evidence="4">
    <location>
        <begin position="1"/>
        <end position="20"/>
    </location>
</feature>
<dbReference type="GO" id="GO:0043565">
    <property type="term" value="F:sequence-specific DNA binding"/>
    <property type="evidence" value="ECO:0007669"/>
    <property type="project" value="InterPro"/>
</dbReference>
<dbReference type="Gene3D" id="1.10.10.60">
    <property type="entry name" value="Homeodomain-like"/>
    <property type="match status" value="1"/>
</dbReference>
<dbReference type="PANTHER" id="PTHR46796">
    <property type="entry name" value="HTH-TYPE TRANSCRIPTIONAL ACTIVATOR RHAS-RELATED"/>
    <property type="match status" value="1"/>
</dbReference>
<sequence>MTAVAARPTPSPAGQDVRTSTAESFEHWKHLVAESFVPLAASSADTDNFRGRMRSRRLDRVALVEVSSTSHEVHRTPALIAQSNQRYFKLNLQLQGTGLLIQDNREAVLHPGDLSIYDTSRPYTLAFEGDARLMVVMFPWDALPLPPDCIAQLSAVRMAADGGLAAIVGPFIAHLAENLDALSGPSGSRLATNALDLVSTMLHSELDMSPDRMRPQALMAASVREYIDAHLADPALSPASIAAAHFISTRHLHNVFHESGTTVASWIRTQRLEGARRELRDPLLAGMPVGAVAGRWGFLDAAHFSRSFRDAFGVSPSDWRRGAPA</sequence>
<name>A0A495EHP6_9MICC</name>
<dbReference type="Proteomes" id="UP000276055">
    <property type="component" value="Unassembled WGS sequence"/>
</dbReference>
<evidence type="ECO:0000256" key="4">
    <source>
        <dbReference type="SAM" id="MobiDB-lite"/>
    </source>
</evidence>
<dbReference type="PANTHER" id="PTHR46796:SF6">
    <property type="entry name" value="ARAC SUBFAMILY"/>
    <property type="match status" value="1"/>
</dbReference>